<sequence>MTSAYPTYIYKILPSDARPPSPLPQALPVSDLDKRDGFIHCSTSKQLLGTLNAFFSNESHVFILRIRYEKVAPSVKWENAAGKQPDDVGGSWDTEGKAGSTLTFFPHIYNGLQVGREEVDDMGEWRRGDDGWSGEGWCWGEVDRPV</sequence>
<evidence type="ECO:0008006" key="3">
    <source>
        <dbReference type="Google" id="ProtNLM"/>
    </source>
</evidence>
<gene>
    <name evidence="1" type="ORF">DSL72_003849</name>
</gene>
<dbReference type="EMBL" id="CP063405">
    <property type="protein sequence ID" value="QSZ29335.1"/>
    <property type="molecule type" value="Genomic_DNA"/>
</dbReference>
<dbReference type="SUPFAM" id="SSF56399">
    <property type="entry name" value="ADP-ribosylation"/>
    <property type="match status" value="1"/>
</dbReference>
<organism evidence="1 2">
    <name type="scientific">Monilinia vaccinii-corymbosi</name>
    <dbReference type="NCBI Taxonomy" id="61207"/>
    <lineage>
        <taxon>Eukaryota</taxon>
        <taxon>Fungi</taxon>
        <taxon>Dikarya</taxon>
        <taxon>Ascomycota</taxon>
        <taxon>Pezizomycotina</taxon>
        <taxon>Leotiomycetes</taxon>
        <taxon>Helotiales</taxon>
        <taxon>Sclerotiniaceae</taxon>
        <taxon>Monilinia</taxon>
    </lineage>
</organism>
<keyword evidence="2" id="KW-1185">Reference proteome</keyword>
<dbReference type="PANTHER" id="PTHR34129:SF1">
    <property type="entry name" value="DUF952 DOMAIN-CONTAINING PROTEIN"/>
    <property type="match status" value="1"/>
</dbReference>
<protein>
    <recommendedName>
        <fullName evidence="3">DUF952 domain-containing protein</fullName>
    </recommendedName>
</protein>
<dbReference type="Gene3D" id="3.20.170.20">
    <property type="entry name" value="Protein of unknown function DUF952"/>
    <property type="match status" value="1"/>
</dbReference>
<dbReference type="AlphaFoldDB" id="A0A8A3NUF8"/>
<reference evidence="1" key="1">
    <citation type="submission" date="2020-10" db="EMBL/GenBank/DDBJ databases">
        <title>Genome Sequence of Monilinia vaccinii-corymbosi Sheds Light on Mummy Berry Disease Infection of Blueberry and Mating Type.</title>
        <authorList>
            <person name="Yow A.G."/>
            <person name="Zhang Y."/>
            <person name="Bansal K."/>
            <person name="Eacker S.M."/>
            <person name="Sullivan S."/>
            <person name="Liachko I."/>
            <person name="Cubeta M.A."/>
            <person name="Rollins J.A."/>
            <person name="Ashrafi H."/>
        </authorList>
    </citation>
    <scope>NUCLEOTIDE SEQUENCE</scope>
    <source>
        <strain evidence="1">RL-1</strain>
    </source>
</reference>
<dbReference type="PANTHER" id="PTHR34129">
    <property type="entry name" value="BLR1139 PROTEIN"/>
    <property type="match status" value="1"/>
</dbReference>
<proteinExistence type="predicted"/>
<dbReference type="OrthoDB" id="3335358at2759"/>
<dbReference type="InterPro" id="IPR009297">
    <property type="entry name" value="DUF952"/>
</dbReference>
<dbReference type="Proteomes" id="UP000672032">
    <property type="component" value="Chromosome 1"/>
</dbReference>
<dbReference type="Pfam" id="PF06108">
    <property type="entry name" value="DUF952"/>
    <property type="match status" value="1"/>
</dbReference>
<evidence type="ECO:0000313" key="2">
    <source>
        <dbReference type="Proteomes" id="UP000672032"/>
    </source>
</evidence>
<accession>A0A8A3NUF8</accession>
<name>A0A8A3NUF8_9HELO</name>
<evidence type="ECO:0000313" key="1">
    <source>
        <dbReference type="EMBL" id="QSZ29335.1"/>
    </source>
</evidence>